<evidence type="ECO:0000256" key="2">
    <source>
        <dbReference type="ARBA" id="ARBA00022605"/>
    </source>
</evidence>
<evidence type="ECO:0000256" key="5">
    <source>
        <dbReference type="RuleBase" id="RU003719"/>
    </source>
</evidence>
<dbReference type="PANTHER" id="PTHR42789:SF1">
    <property type="entry name" value="D-ISOMER SPECIFIC 2-HYDROXYACID DEHYDROGENASE FAMILY PROTEIN (AFU_ORTHOLOGUE AFUA_6G10090)"/>
    <property type="match status" value="1"/>
</dbReference>
<dbReference type="InterPro" id="IPR006139">
    <property type="entry name" value="D-isomer_2_OHA_DH_cat_dom"/>
</dbReference>
<organism evidence="8">
    <name type="scientific">uncultured Dysgonomonas sp</name>
    <dbReference type="NCBI Taxonomy" id="206096"/>
    <lineage>
        <taxon>Bacteria</taxon>
        <taxon>Pseudomonadati</taxon>
        <taxon>Bacteroidota</taxon>
        <taxon>Bacteroidia</taxon>
        <taxon>Bacteroidales</taxon>
        <taxon>Dysgonomonadaceae</taxon>
        <taxon>Dysgonomonas</taxon>
        <taxon>environmental samples</taxon>
    </lineage>
</organism>
<dbReference type="SUPFAM" id="SSF52283">
    <property type="entry name" value="Formate/glycerate dehydrogenase catalytic domain-like"/>
    <property type="match status" value="1"/>
</dbReference>
<evidence type="ECO:0000256" key="3">
    <source>
        <dbReference type="ARBA" id="ARBA00023002"/>
    </source>
</evidence>
<dbReference type="RefSeq" id="WP_296941104.1">
    <property type="nucleotide sequence ID" value="NZ_LT599032.1"/>
</dbReference>
<dbReference type="PROSITE" id="PS00670">
    <property type="entry name" value="D_2_HYDROXYACID_DH_2"/>
    <property type="match status" value="1"/>
</dbReference>
<protein>
    <submittedName>
        <fullName evidence="8">Glyoxylate reductase</fullName>
        <ecNumber evidence="8">1.1.1.26</ecNumber>
    </submittedName>
</protein>
<keyword evidence="4" id="KW-0520">NAD</keyword>
<comment type="similarity">
    <text evidence="1 5">Belongs to the D-isomer specific 2-hydroxyacid dehydrogenase family.</text>
</comment>
<sequence>MKKILMGHNFVREGFASLEGKYEVIYPEKQLFTRTEILEQIADAEAFVPNFSFQTDEEMIDAGKKLQLIANYGVGYNNIDTAYAATKGITVTNTPQSVLEPTAELCFALIMATARKVAYYNHKLHNGVRLDWSLYGDLGMPIYGQTLGIYGMGRIGQAIARRAVASGMKIIYCNRHALPKEVEEKYGAAYVDFDTLLREADVISLNAPATAETYHLMGEQEFKKMKSSAILINTARGQLVDAQALAKALQEGEIYAAGLDVYENEPKIPQELIGLDNVVLSPHAGTKTYAARLDMEQEVAKNIINFFEGGEIDKVN</sequence>
<dbReference type="AlphaFoldDB" id="A0A212JK32"/>
<gene>
    <name evidence="8" type="primary">gyaR</name>
    <name evidence="8" type="ORF">KL86DYS1_20029</name>
</gene>
<proteinExistence type="inferred from homology"/>
<feature type="domain" description="D-isomer specific 2-hydroxyacid dehydrogenase catalytic" evidence="6">
    <location>
        <begin position="21"/>
        <end position="312"/>
    </location>
</feature>
<dbReference type="PROSITE" id="PS00065">
    <property type="entry name" value="D_2_HYDROXYACID_DH_1"/>
    <property type="match status" value="1"/>
</dbReference>
<dbReference type="GO" id="GO:0051287">
    <property type="term" value="F:NAD binding"/>
    <property type="evidence" value="ECO:0007669"/>
    <property type="project" value="InterPro"/>
</dbReference>
<dbReference type="InterPro" id="IPR006140">
    <property type="entry name" value="D-isomer_DH_NAD-bd"/>
</dbReference>
<evidence type="ECO:0000259" key="6">
    <source>
        <dbReference type="Pfam" id="PF00389"/>
    </source>
</evidence>
<dbReference type="FunFam" id="3.40.50.720:FF:000203">
    <property type="entry name" value="D-3-phosphoglycerate dehydrogenase (SerA)"/>
    <property type="match status" value="1"/>
</dbReference>
<dbReference type="GO" id="GO:0047964">
    <property type="term" value="F:glyoxylate reductase (NADH) activity"/>
    <property type="evidence" value="ECO:0007669"/>
    <property type="project" value="UniProtKB-EC"/>
</dbReference>
<evidence type="ECO:0000313" key="8">
    <source>
        <dbReference type="EMBL" id="SBV99803.1"/>
    </source>
</evidence>
<dbReference type="InterPro" id="IPR029752">
    <property type="entry name" value="D-isomer_DH_CS1"/>
</dbReference>
<dbReference type="PANTHER" id="PTHR42789">
    <property type="entry name" value="D-ISOMER SPECIFIC 2-HYDROXYACID DEHYDROGENASE FAMILY PROTEIN (AFU_ORTHOLOGUE AFUA_6G10090)"/>
    <property type="match status" value="1"/>
</dbReference>
<reference evidence="8" key="1">
    <citation type="submission" date="2016-04" db="EMBL/GenBank/DDBJ databases">
        <authorList>
            <person name="Evans L.H."/>
            <person name="Alamgir A."/>
            <person name="Owens N."/>
            <person name="Weber N.D."/>
            <person name="Virtaneva K."/>
            <person name="Barbian K."/>
            <person name="Babar A."/>
            <person name="Rosenke K."/>
        </authorList>
    </citation>
    <scope>NUCLEOTIDE SEQUENCE</scope>
    <source>
        <strain evidence="8">86-1</strain>
    </source>
</reference>
<dbReference type="SUPFAM" id="SSF51735">
    <property type="entry name" value="NAD(P)-binding Rossmann-fold domains"/>
    <property type="match status" value="1"/>
</dbReference>
<keyword evidence="2" id="KW-0028">Amino-acid biosynthesis</keyword>
<dbReference type="InterPro" id="IPR029753">
    <property type="entry name" value="D-isomer_DH_CS"/>
</dbReference>
<dbReference type="InterPro" id="IPR050857">
    <property type="entry name" value="D-2-hydroxyacid_DH"/>
</dbReference>
<evidence type="ECO:0000256" key="1">
    <source>
        <dbReference type="ARBA" id="ARBA00005854"/>
    </source>
</evidence>
<dbReference type="EMBL" id="FLUM01000002">
    <property type="protein sequence ID" value="SBV99803.1"/>
    <property type="molecule type" value="Genomic_DNA"/>
</dbReference>
<dbReference type="GO" id="GO:0008652">
    <property type="term" value="P:amino acid biosynthetic process"/>
    <property type="evidence" value="ECO:0007669"/>
    <property type="project" value="UniProtKB-KW"/>
</dbReference>
<dbReference type="EC" id="1.1.1.26" evidence="8"/>
<dbReference type="Pfam" id="PF00389">
    <property type="entry name" value="2-Hacid_dh"/>
    <property type="match status" value="1"/>
</dbReference>
<name>A0A212JK32_9BACT</name>
<dbReference type="Pfam" id="PF02826">
    <property type="entry name" value="2-Hacid_dh_C"/>
    <property type="match status" value="1"/>
</dbReference>
<accession>A0A212JK32</accession>
<dbReference type="PROSITE" id="PS00671">
    <property type="entry name" value="D_2_HYDROXYACID_DH_3"/>
    <property type="match status" value="1"/>
</dbReference>
<keyword evidence="3 5" id="KW-0560">Oxidoreductase</keyword>
<evidence type="ECO:0000259" key="7">
    <source>
        <dbReference type="Pfam" id="PF02826"/>
    </source>
</evidence>
<feature type="domain" description="D-isomer specific 2-hydroxyacid dehydrogenase NAD-binding" evidence="7">
    <location>
        <begin position="107"/>
        <end position="285"/>
    </location>
</feature>
<evidence type="ECO:0000256" key="4">
    <source>
        <dbReference type="ARBA" id="ARBA00023027"/>
    </source>
</evidence>
<dbReference type="InterPro" id="IPR036291">
    <property type="entry name" value="NAD(P)-bd_dom_sf"/>
</dbReference>
<dbReference type="Gene3D" id="3.40.50.720">
    <property type="entry name" value="NAD(P)-binding Rossmann-like Domain"/>
    <property type="match status" value="2"/>
</dbReference>